<organism evidence="1 2">
    <name type="scientific">Meloidogyne enterolobii</name>
    <name type="common">Root-knot nematode worm</name>
    <name type="synonym">Meloidogyne mayaguensis</name>
    <dbReference type="NCBI Taxonomy" id="390850"/>
    <lineage>
        <taxon>Eukaryota</taxon>
        <taxon>Metazoa</taxon>
        <taxon>Ecdysozoa</taxon>
        <taxon>Nematoda</taxon>
        <taxon>Chromadorea</taxon>
        <taxon>Rhabditida</taxon>
        <taxon>Tylenchina</taxon>
        <taxon>Tylenchomorpha</taxon>
        <taxon>Tylenchoidea</taxon>
        <taxon>Meloidogynidae</taxon>
        <taxon>Meloidogyninae</taxon>
        <taxon>Meloidogyne</taxon>
    </lineage>
</organism>
<accession>A0A6V7TUH7</accession>
<sequence>MLQQQHQILNIMRSAPMMSWSRTWTRNAFTLTESGAKALSTSWS</sequence>
<evidence type="ECO:0000313" key="1">
    <source>
        <dbReference type="EMBL" id="CAD2133252.1"/>
    </source>
</evidence>
<proteinExistence type="predicted"/>
<protein>
    <submittedName>
        <fullName evidence="1">Uncharacterized protein</fullName>
    </submittedName>
</protein>
<dbReference type="AlphaFoldDB" id="A0A6V7TUH7"/>
<dbReference type="Proteomes" id="UP000580250">
    <property type="component" value="Unassembled WGS sequence"/>
</dbReference>
<name>A0A6V7TUH7_MELEN</name>
<reference evidence="1 2" key="1">
    <citation type="submission" date="2020-08" db="EMBL/GenBank/DDBJ databases">
        <authorList>
            <person name="Koutsovoulos G."/>
            <person name="Danchin GJ E."/>
        </authorList>
    </citation>
    <scope>NUCLEOTIDE SEQUENCE [LARGE SCALE GENOMIC DNA]</scope>
</reference>
<dbReference type="EMBL" id="CAJEWN010000013">
    <property type="protein sequence ID" value="CAD2133252.1"/>
    <property type="molecule type" value="Genomic_DNA"/>
</dbReference>
<evidence type="ECO:0000313" key="2">
    <source>
        <dbReference type="Proteomes" id="UP000580250"/>
    </source>
</evidence>
<gene>
    <name evidence="1" type="ORF">MENT_LOCUS3935</name>
</gene>
<comment type="caution">
    <text evidence="1">The sequence shown here is derived from an EMBL/GenBank/DDBJ whole genome shotgun (WGS) entry which is preliminary data.</text>
</comment>